<comment type="caution">
    <text evidence="2">The sequence shown here is derived from an EMBL/GenBank/DDBJ whole genome shotgun (WGS) entry which is preliminary data.</text>
</comment>
<dbReference type="PATRIC" id="fig|1141662.3.peg.2728"/>
<dbReference type="OrthoDB" id="3422944at2"/>
<evidence type="ECO:0000313" key="2">
    <source>
        <dbReference type="EMBL" id="EKT58132.1"/>
    </source>
</evidence>
<reference evidence="2 3" key="1">
    <citation type="journal article" date="2012" name="BMC Genomics">
        <title>Comparative genomics of bacteria in the genus Providencia isolated from wild Drosophila melanogaster.</title>
        <authorList>
            <person name="Galac M.R."/>
            <person name="Lazzaro B.P."/>
        </authorList>
    </citation>
    <scope>NUCLEOTIDE SEQUENCE [LARGE SCALE GENOMIC DNA]</scope>
    <source>
        <strain evidence="2 3">DSM 19968</strain>
    </source>
</reference>
<dbReference type="RefSeq" id="WP_008912679.1">
    <property type="nucleotide sequence ID" value="NZ_KB233223.1"/>
</dbReference>
<dbReference type="GO" id="GO:0016779">
    <property type="term" value="F:nucleotidyltransferase activity"/>
    <property type="evidence" value="ECO:0007669"/>
    <property type="project" value="InterPro"/>
</dbReference>
<feature type="domain" description="Polymerase nucleotidyl transferase" evidence="1">
    <location>
        <begin position="42"/>
        <end position="72"/>
    </location>
</feature>
<dbReference type="eggNOG" id="COG1708">
    <property type="taxonomic scope" value="Bacteria"/>
</dbReference>
<evidence type="ECO:0000313" key="3">
    <source>
        <dbReference type="Proteomes" id="UP000009336"/>
    </source>
</evidence>
<dbReference type="AlphaFoldDB" id="K8WKX9"/>
<dbReference type="HOGENOM" id="CLU_070082_1_0_6"/>
<dbReference type="InterPro" id="IPR002934">
    <property type="entry name" value="Polymerase_NTP_transf_dom"/>
</dbReference>
<dbReference type="Pfam" id="PF01909">
    <property type="entry name" value="NTP_transf_2"/>
    <property type="match status" value="1"/>
</dbReference>
<dbReference type="CDD" id="cd05403">
    <property type="entry name" value="NT_KNTase_like"/>
    <property type="match status" value="1"/>
</dbReference>
<protein>
    <recommendedName>
        <fullName evidence="1">Polymerase nucleotidyl transferase domain-containing protein</fullName>
    </recommendedName>
</protein>
<dbReference type="EMBL" id="AKKL01000037">
    <property type="protein sequence ID" value="EKT58132.1"/>
    <property type="molecule type" value="Genomic_DNA"/>
</dbReference>
<evidence type="ECO:0000259" key="1">
    <source>
        <dbReference type="Pfam" id="PF01909"/>
    </source>
</evidence>
<dbReference type="InterPro" id="IPR043519">
    <property type="entry name" value="NT_sf"/>
</dbReference>
<dbReference type="Gene3D" id="3.30.460.10">
    <property type="entry name" value="Beta Polymerase, domain 2"/>
    <property type="match status" value="1"/>
</dbReference>
<name>K8WKX9_9GAMM</name>
<dbReference type="SUPFAM" id="SSF81301">
    <property type="entry name" value="Nucleotidyltransferase"/>
    <property type="match status" value="1"/>
</dbReference>
<sequence>MTLNSTKFIKTLPSGQFQSEFQKVINDVENSLVLALGSQLHSVYLYGSVAKGCATAGISDLDVCVILTEKPDSHLINIIADIRKVIMSSHKVVSKVDFDIGSLSEVLDPEKLYSWGYWLKHHCRCIFGDDLACRFNLFKPSKAIAIAVNGDFIEAIDGYVHSLSNISDEIERKQLQRSAARKLIRSTNLLRANEDVDWPEALEEYVVKFSAQYPMRENEIRYFLSQSHMPTDGLEAFIKRLNNFTKWLVTEVKSDSYH</sequence>
<organism evidence="2 3">
    <name type="scientific">Providencia burhodogranariea DSM 19968</name>
    <dbReference type="NCBI Taxonomy" id="1141662"/>
    <lineage>
        <taxon>Bacteria</taxon>
        <taxon>Pseudomonadati</taxon>
        <taxon>Pseudomonadota</taxon>
        <taxon>Gammaproteobacteria</taxon>
        <taxon>Enterobacterales</taxon>
        <taxon>Morganellaceae</taxon>
        <taxon>Providencia</taxon>
    </lineage>
</organism>
<gene>
    <name evidence="2" type="ORF">OOA_13437</name>
</gene>
<proteinExistence type="predicted"/>
<accession>K8WKX9</accession>
<keyword evidence="3" id="KW-1185">Reference proteome</keyword>
<dbReference type="Proteomes" id="UP000009336">
    <property type="component" value="Unassembled WGS sequence"/>
</dbReference>